<comment type="caution">
    <text evidence="1">The sequence shown here is derived from an EMBL/GenBank/DDBJ whole genome shotgun (WGS) entry which is preliminary data.</text>
</comment>
<dbReference type="PATRIC" id="fig|1235802.3.peg.5032"/>
<dbReference type="OrthoDB" id="9849005at2"/>
<dbReference type="EMBL" id="AQFT01000136">
    <property type="protein sequence ID" value="EMZ21205.1"/>
    <property type="molecule type" value="Genomic_DNA"/>
</dbReference>
<organism evidence="1 2">
    <name type="scientific">Eubacterium plexicaudatum ASF492</name>
    <dbReference type="NCBI Taxonomy" id="1235802"/>
    <lineage>
        <taxon>Bacteria</taxon>
        <taxon>Bacillati</taxon>
        <taxon>Bacillota</taxon>
        <taxon>Clostridia</taxon>
        <taxon>Eubacteriales</taxon>
        <taxon>Eubacteriaceae</taxon>
        <taxon>Eubacterium</taxon>
    </lineage>
</organism>
<dbReference type="AlphaFoldDB" id="N2A532"/>
<dbReference type="HOGENOM" id="CLU_2934608_0_0_9"/>
<accession>N2A532</accession>
<evidence type="ECO:0000313" key="1">
    <source>
        <dbReference type="EMBL" id="EMZ21205.1"/>
    </source>
</evidence>
<dbReference type="Proteomes" id="UP000012589">
    <property type="component" value="Unassembled WGS sequence"/>
</dbReference>
<reference evidence="1 2" key="1">
    <citation type="journal article" date="2014" name="Genome Announc.">
        <title>Draft genome sequences of the altered schaedler flora, a defined bacterial community from gnotobiotic mice.</title>
        <authorList>
            <person name="Wannemuehler M.J."/>
            <person name="Overstreet A.M."/>
            <person name="Ward D.V."/>
            <person name="Phillips G.J."/>
        </authorList>
    </citation>
    <scope>NUCLEOTIDE SEQUENCE [LARGE SCALE GENOMIC DNA]</scope>
    <source>
        <strain evidence="1 2">ASF492</strain>
    </source>
</reference>
<gene>
    <name evidence="1" type="ORF">C823_04778</name>
</gene>
<dbReference type="STRING" id="1235802.C823_04778"/>
<protein>
    <submittedName>
        <fullName evidence="1">Uncharacterized protein</fullName>
    </submittedName>
</protein>
<sequence length="60" mass="7339">MKVLYCDCCKRKIGDYEQVYSIEIKHGVDNEFILDDVCDECYEKFKDIIENAERWRQNRQ</sequence>
<evidence type="ECO:0000313" key="2">
    <source>
        <dbReference type="Proteomes" id="UP000012589"/>
    </source>
</evidence>
<proteinExistence type="predicted"/>
<name>N2A532_9FIRM</name>
<keyword evidence="2" id="KW-1185">Reference proteome</keyword>